<comment type="similarity">
    <text evidence="1">Belongs to the sodium:galactoside symporter (TC 2.A.2) family.</text>
</comment>
<keyword evidence="3" id="KW-0762">Sugar transport</keyword>
<feature type="transmembrane region" description="Helical" evidence="2">
    <location>
        <begin position="149"/>
        <end position="168"/>
    </location>
</feature>
<keyword evidence="2" id="KW-0472">Membrane</keyword>
<dbReference type="Proteomes" id="UP000094256">
    <property type="component" value="Chromosome"/>
</dbReference>
<dbReference type="RefSeq" id="WP_069205082.1">
    <property type="nucleotide sequence ID" value="NZ_CP014168.1"/>
</dbReference>
<dbReference type="SUPFAM" id="SSF103473">
    <property type="entry name" value="MFS general substrate transporter"/>
    <property type="match status" value="1"/>
</dbReference>
<dbReference type="EMBL" id="CP014168">
    <property type="protein sequence ID" value="AOH84528.1"/>
    <property type="molecule type" value="Genomic_DNA"/>
</dbReference>
<dbReference type="GO" id="GO:0005886">
    <property type="term" value="C:plasma membrane"/>
    <property type="evidence" value="ECO:0007669"/>
    <property type="project" value="TreeGrafter"/>
</dbReference>
<feature type="transmembrane region" description="Helical" evidence="2">
    <location>
        <begin position="379"/>
        <end position="404"/>
    </location>
</feature>
<sequence>MLRRREVWSYAAGDFGFNTVWQSIELYLLFYYVRQLGIAPEVASLIFLAGAAADWLMDVFVGVTADRLAPRVRLGTWVAVGGPLSVLILCAAFALPPMRSGYVPYYALATYLALRCAYGIGNIPYGALTARISADPRDHLRLTGARMQAAALGGLVAALVYAALPAGGPGGGGFSIGAPILAGIAVPTFFFTAFGTRERVMPAVAAPRSHRALVTMFALLGRSPALRRLITTILTVGLAVSLLNVSLLFVFDQLGAQRWGYYAALLPALSLLVTAPLWTHLATRIGQGATLRYAAVLMLGATALGCAGGGVAMALVSVTGAIVAGQGLSVMFWSLVPATVAACERDAAIVGYAARIYAAATIARKLAQAFSTQVLAMTLLFPAIPILGSIAVAALLALLCAFFYPPIEDTSRSLAP</sequence>
<feature type="transmembrane region" description="Helical" evidence="2">
    <location>
        <begin position="74"/>
        <end position="94"/>
    </location>
</feature>
<dbReference type="Pfam" id="PF13347">
    <property type="entry name" value="MFS_2"/>
    <property type="match status" value="1"/>
</dbReference>
<keyword evidence="2" id="KW-0812">Transmembrane</keyword>
<dbReference type="InterPro" id="IPR036259">
    <property type="entry name" value="MFS_trans_sf"/>
</dbReference>
<dbReference type="PANTHER" id="PTHR11328">
    <property type="entry name" value="MAJOR FACILITATOR SUPERFAMILY DOMAIN-CONTAINING PROTEIN"/>
    <property type="match status" value="1"/>
</dbReference>
<feature type="transmembrane region" description="Helical" evidence="2">
    <location>
        <begin position="293"/>
        <end position="324"/>
    </location>
</feature>
<feature type="transmembrane region" description="Helical" evidence="2">
    <location>
        <begin position="229"/>
        <end position="249"/>
    </location>
</feature>
<proteinExistence type="inferred from homology"/>
<reference evidence="3 4" key="1">
    <citation type="submission" date="2016-01" db="EMBL/GenBank/DDBJ databases">
        <title>Complete genome and mega plasmid sequence of Sphingomonas panacis DCY99 elicits systemic resistance in rice to Xanthomonas oryzae.</title>
        <authorList>
            <person name="Kim Y.J."/>
            <person name="Yang D.C."/>
            <person name="Sing P."/>
        </authorList>
    </citation>
    <scope>NUCLEOTIDE SEQUENCE [LARGE SCALE GENOMIC DNA]</scope>
    <source>
        <strain evidence="3 4">DCY99</strain>
    </source>
</reference>
<keyword evidence="2" id="KW-1133">Transmembrane helix</keyword>
<evidence type="ECO:0000313" key="3">
    <source>
        <dbReference type="EMBL" id="AOH84528.1"/>
    </source>
</evidence>
<feature type="transmembrane region" description="Helical" evidence="2">
    <location>
        <begin position="261"/>
        <end position="281"/>
    </location>
</feature>
<dbReference type="KEGG" id="span:AWL63_11670"/>
<keyword evidence="3" id="KW-0813">Transport</keyword>
<name>A0A1B3ZAS0_9SPHN</name>
<dbReference type="STRING" id="1560345.AWL63_11670"/>
<dbReference type="PANTHER" id="PTHR11328:SF24">
    <property type="entry name" value="MAJOR FACILITATOR SUPERFAMILY (MFS) PROFILE DOMAIN-CONTAINING PROTEIN"/>
    <property type="match status" value="1"/>
</dbReference>
<accession>A0A1B3ZAS0</accession>
<evidence type="ECO:0000256" key="2">
    <source>
        <dbReference type="SAM" id="Phobius"/>
    </source>
</evidence>
<gene>
    <name evidence="3" type="ORF">AWL63_11670</name>
</gene>
<evidence type="ECO:0000313" key="4">
    <source>
        <dbReference type="Proteomes" id="UP000094256"/>
    </source>
</evidence>
<dbReference type="OrthoDB" id="9764596at2"/>
<protein>
    <submittedName>
        <fullName evidence="3">Sugar transporter</fullName>
    </submittedName>
</protein>
<feature type="transmembrane region" description="Helical" evidence="2">
    <location>
        <begin position="106"/>
        <end position="128"/>
    </location>
</feature>
<feature type="transmembrane region" description="Helical" evidence="2">
    <location>
        <begin position="174"/>
        <end position="194"/>
    </location>
</feature>
<evidence type="ECO:0000256" key="1">
    <source>
        <dbReference type="ARBA" id="ARBA00009617"/>
    </source>
</evidence>
<dbReference type="GO" id="GO:0015293">
    <property type="term" value="F:symporter activity"/>
    <property type="evidence" value="ECO:0007669"/>
    <property type="project" value="InterPro"/>
</dbReference>
<keyword evidence="4" id="KW-1185">Reference proteome</keyword>
<organism evidence="3 4">
    <name type="scientific">Sphingomonas panacis</name>
    <dbReference type="NCBI Taxonomy" id="1560345"/>
    <lineage>
        <taxon>Bacteria</taxon>
        <taxon>Pseudomonadati</taxon>
        <taxon>Pseudomonadota</taxon>
        <taxon>Alphaproteobacteria</taxon>
        <taxon>Sphingomonadales</taxon>
        <taxon>Sphingomonadaceae</taxon>
        <taxon>Sphingomonas</taxon>
    </lineage>
</organism>
<dbReference type="AlphaFoldDB" id="A0A1B3ZAS0"/>
<dbReference type="InterPro" id="IPR039672">
    <property type="entry name" value="MFS_2"/>
</dbReference>
<dbReference type="GO" id="GO:0008643">
    <property type="term" value="P:carbohydrate transport"/>
    <property type="evidence" value="ECO:0007669"/>
    <property type="project" value="InterPro"/>
</dbReference>
<dbReference type="Gene3D" id="1.20.1250.20">
    <property type="entry name" value="MFS general substrate transporter like domains"/>
    <property type="match status" value="1"/>
</dbReference>